<keyword evidence="2" id="KW-0449">Lipoprotein</keyword>
<dbReference type="PROSITE" id="PS51724">
    <property type="entry name" value="SPOR"/>
    <property type="match status" value="1"/>
</dbReference>
<dbReference type="EMBL" id="CP014527">
    <property type="protein sequence ID" value="AMW35808.1"/>
    <property type="molecule type" value="Genomic_DNA"/>
</dbReference>
<keyword evidence="2" id="KW-1134">Transmembrane beta strand</keyword>
<dbReference type="InterPro" id="IPR003423">
    <property type="entry name" value="OMP_efflux"/>
</dbReference>
<dbReference type="GO" id="GO:0015562">
    <property type="term" value="F:efflux transmembrane transporter activity"/>
    <property type="evidence" value="ECO:0007669"/>
    <property type="project" value="InterPro"/>
</dbReference>
<keyword evidence="2" id="KW-0564">Palmitate</keyword>
<evidence type="ECO:0000259" key="3">
    <source>
        <dbReference type="PROSITE" id="PS51724"/>
    </source>
</evidence>
<evidence type="ECO:0000313" key="5">
    <source>
        <dbReference type="Proteomes" id="UP000076066"/>
    </source>
</evidence>
<protein>
    <recommendedName>
        <fullName evidence="3">SPOR domain-containing protein</fullName>
    </recommendedName>
</protein>
<proteinExistence type="inferred from homology"/>
<name>A0A143DHX3_9PROT</name>
<sequence length="587" mass="65092">MWLGYTGNARTVCCLVFPLLVSGCALPGGDRETPDIPLPTTFISDTARQASAPVPVDEALPEWWLLFDSEELNQLVDHALEQNHDIRIALYKLEQERARAAAIYADELPVLTAPLQANVESPLDGLGSVPKGGNPRSERSFRIGARVDWRIDLWGERNSAAEAAGRRIWQAAFNLENTKRTVVASVVRTWMEYLSMSDRVRVTVDTERALDRLLASVLKRQQEGDASGIEVQQQRAAVSSVRATIPSLELARAELVHRLARLIGTTPDKLPLSASSLSDVVIPADIPAIPPKLLLLRPDIKAAEAELLAAEADIDAARARLLPSLDLSAGGNTGSKTMDTLFRPHTLMWNAAANLTATLFDYGKRSSQIDLAKARHEELIENYGQALIDGVRDVEDALSGIYFSALRYKAQEAALNASRTAWEFSQQSYTVGASDYMTLLDTERTFRRDQDEIHKARLDQARYVIDLFSALGGGLTVEETLPALARKRPAIPAGIMLDTDEKPEGYLIVLAGLYEKPALDALWRRLTRERLVDAETVKLWPKETGKLRKGKRQRHWFRARLGGFSDKDKAEAACQRLRKTGLRCKVD</sequence>
<gene>
    <name evidence="4" type="ORF">AY555_10550</name>
</gene>
<dbReference type="Proteomes" id="UP000076066">
    <property type="component" value="Plasmid unnamed 2"/>
</dbReference>
<dbReference type="Pfam" id="PF02321">
    <property type="entry name" value="OEP"/>
    <property type="match status" value="2"/>
</dbReference>
<reference evidence="4 5" key="1">
    <citation type="submission" date="2016-02" db="EMBL/GenBank/DDBJ databases">
        <title>Complete Genome of H5569, the type strain of the newly described species Haematospirillium jordaniae.</title>
        <authorList>
            <person name="Nicholson A.C."/>
            <person name="Humrighouse B.W."/>
            <person name="Loparov V."/>
            <person name="McQuiston J.R."/>
        </authorList>
    </citation>
    <scope>NUCLEOTIDE SEQUENCE [LARGE SCALE GENOMIC DNA]</scope>
    <source>
        <strain evidence="4 5">H5569</strain>
        <plasmid evidence="5">Plasmid unnamed 2</plasmid>
    </source>
</reference>
<geneLocation type="plasmid" evidence="4 5">
    <name>unnamed 2</name>
</geneLocation>
<evidence type="ECO:0000256" key="1">
    <source>
        <dbReference type="ARBA" id="ARBA00007613"/>
    </source>
</evidence>
<dbReference type="NCBIfam" id="TIGR01845">
    <property type="entry name" value="outer_NodT"/>
    <property type="match status" value="1"/>
</dbReference>
<comment type="similarity">
    <text evidence="1 2">Belongs to the outer membrane factor (OMF) (TC 1.B.17) family.</text>
</comment>
<dbReference type="AlphaFoldDB" id="A0A143DHX3"/>
<dbReference type="PANTHER" id="PTHR30203:SF33">
    <property type="entry name" value="BLR4455 PROTEIN"/>
    <property type="match status" value="1"/>
</dbReference>
<keyword evidence="5" id="KW-1185">Reference proteome</keyword>
<dbReference type="KEGG" id="hjo:AY555_10550"/>
<dbReference type="Pfam" id="PF05036">
    <property type="entry name" value="SPOR"/>
    <property type="match status" value="1"/>
</dbReference>
<dbReference type="GO" id="GO:0005886">
    <property type="term" value="C:plasma membrane"/>
    <property type="evidence" value="ECO:0007669"/>
    <property type="project" value="UniProtKB-SubCell"/>
</dbReference>
<dbReference type="GO" id="GO:0042834">
    <property type="term" value="F:peptidoglycan binding"/>
    <property type="evidence" value="ECO:0007669"/>
    <property type="project" value="InterPro"/>
</dbReference>
<dbReference type="InterPro" id="IPR007730">
    <property type="entry name" value="SPOR-like_dom"/>
</dbReference>
<evidence type="ECO:0000313" key="4">
    <source>
        <dbReference type="EMBL" id="AMW35808.1"/>
    </source>
</evidence>
<dbReference type="Gene3D" id="3.30.70.1070">
    <property type="entry name" value="Sporulation related repeat"/>
    <property type="match status" value="1"/>
</dbReference>
<dbReference type="Gene3D" id="1.20.1600.10">
    <property type="entry name" value="Outer membrane efflux proteins (OEP)"/>
    <property type="match status" value="1"/>
</dbReference>
<dbReference type="OrthoDB" id="9783100at2"/>
<comment type="subcellular location">
    <subcellularLocation>
        <location evidence="2">Cell membrane</location>
        <topology evidence="2">Lipid-anchor</topology>
    </subcellularLocation>
</comment>
<feature type="domain" description="SPOR" evidence="3">
    <location>
        <begin position="500"/>
        <end position="587"/>
    </location>
</feature>
<keyword evidence="4" id="KW-0614">Plasmid</keyword>
<dbReference type="SUPFAM" id="SSF56954">
    <property type="entry name" value="Outer membrane efflux proteins (OEP)"/>
    <property type="match status" value="1"/>
</dbReference>
<organism evidence="4 5">
    <name type="scientific">Haematospirillum jordaniae</name>
    <dbReference type="NCBI Taxonomy" id="1549855"/>
    <lineage>
        <taxon>Bacteria</taxon>
        <taxon>Pseudomonadati</taxon>
        <taxon>Pseudomonadota</taxon>
        <taxon>Alphaproteobacteria</taxon>
        <taxon>Rhodospirillales</taxon>
        <taxon>Novispirillaceae</taxon>
        <taxon>Haematospirillum</taxon>
    </lineage>
</organism>
<keyword evidence="2" id="KW-0472">Membrane</keyword>
<dbReference type="PANTHER" id="PTHR30203">
    <property type="entry name" value="OUTER MEMBRANE CATION EFFLUX PROTEIN"/>
    <property type="match status" value="1"/>
</dbReference>
<dbReference type="RefSeq" id="WP_066137119.1">
    <property type="nucleotide sequence ID" value="NZ_CP014527.1"/>
</dbReference>
<dbReference type="InterPro" id="IPR036680">
    <property type="entry name" value="SPOR-like_sf"/>
</dbReference>
<dbReference type="Gene3D" id="2.20.200.10">
    <property type="entry name" value="Outer membrane efflux proteins (OEP)"/>
    <property type="match status" value="1"/>
</dbReference>
<keyword evidence="2" id="KW-0812">Transmembrane</keyword>
<dbReference type="GeneID" id="53317590"/>
<dbReference type="InterPro" id="IPR010131">
    <property type="entry name" value="MdtP/NodT-like"/>
</dbReference>
<evidence type="ECO:0000256" key="2">
    <source>
        <dbReference type="RuleBase" id="RU362097"/>
    </source>
</evidence>
<dbReference type="SUPFAM" id="SSF110997">
    <property type="entry name" value="Sporulation related repeat"/>
    <property type="match status" value="1"/>
</dbReference>
<accession>A0A143DHX3</accession>